<name>A0A844Z3A1_9SPHN</name>
<protein>
    <submittedName>
        <fullName evidence="1">Uncharacterized protein</fullName>
    </submittedName>
</protein>
<comment type="caution">
    <text evidence="1">The sequence shown here is derived from an EMBL/GenBank/DDBJ whole genome shotgun (WGS) entry which is preliminary data.</text>
</comment>
<gene>
    <name evidence="1" type="ORF">GRI99_17645</name>
</gene>
<keyword evidence="2" id="KW-1185">Reference proteome</keyword>
<organism evidence="1 2">
    <name type="scientific">Alteraurantiacibacter buctensis</name>
    <dbReference type="NCBI Taxonomy" id="1503981"/>
    <lineage>
        <taxon>Bacteria</taxon>
        <taxon>Pseudomonadati</taxon>
        <taxon>Pseudomonadota</taxon>
        <taxon>Alphaproteobacteria</taxon>
        <taxon>Sphingomonadales</taxon>
        <taxon>Erythrobacteraceae</taxon>
        <taxon>Alteraurantiacibacter</taxon>
    </lineage>
</organism>
<accession>A0A844Z3A1</accession>
<dbReference type="AlphaFoldDB" id="A0A844Z3A1"/>
<reference evidence="1 2" key="1">
    <citation type="submission" date="2019-12" db="EMBL/GenBank/DDBJ databases">
        <title>Genomic-based taxomic classification of the family Erythrobacteraceae.</title>
        <authorList>
            <person name="Xu L."/>
        </authorList>
    </citation>
    <scope>NUCLEOTIDE SEQUENCE [LARGE SCALE GENOMIC DNA]</scope>
    <source>
        <strain evidence="1 2">M0322</strain>
    </source>
</reference>
<proteinExistence type="predicted"/>
<evidence type="ECO:0000313" key="1">
    <source>
        <dbReference type="EMBL" id="MXO73451.1"/>
    </source>
</evidence>
<sequence>MAAKSRARVNPFDQGTAERVLFDRFRKAKAAAEAAEQQAALFATEGQAHRASAERYAEALRALGHGDKVTPLAAIPHFPEQRNS</sequence>
<evidence type="ECO:0000313" key="2">
    <source>
        <dbReference type="Proteomes" id="UP000466966"/>
    </source>
</evidence>
<dbReference type="RefSeq" id="WP_160773384.1">
    <property type="nucleotide sequence ID" value="NZ_WTYV01000010.1"/>
</dbReference>
<dbReference type="EMBL" id="WTYV01000010">
    <property type="protein sequence ID" value="MXO73451.1"/>
    <property type="molecule type" value="Genomic_DNA"/>
</dbReference>
<dbReference type="Proteomes" id="UP000466966">
    <property type="component" value="Unassembled WGS sequence"/>
</dbReference>
<dbReference type="OrthoDB" id="9922057at2"/>